<dbReference type="Pfam" id="PF13952">
    <property type="entry name" value="DUF4216"/>
    <property type="match status" value="1"/>
</dbReference>
<reference evidence="2 3" key="1">
    <citation type="journal article" date="2021" name="Commun. Biol.">
        <title>The genome of Shorea leprosula (Dipterocarpaceae) highlights the ecological relevance of drought in aseasonal tropical rainforests.</title>
        <authorList>
            <person name="Ng K.K.S."/>
            <person name="Kobayashi M.J."/>
            <person name="Fawcett J.A."/>
            <person name="Hatakeyama M."/>
            <person name="Paape T."/>
            <person name="Ng C.H."/>
            <person name="Ang C.C."/>
            <person name="Tnah L.H."/>
            <person name="Lee C.T."/>
            <person name="Nishiyama T."/>
            <person name="Sese J."/>
            <person name="O'Brien M.J."/>
            <person name="Copetti D."/>
            <person name="Mohd Noor M.I."/>
            <person name="Ong R.C."/>
            <person name="Putra M."/>
            <person name="Sireger I.Z."/>
            <person name="Indrioko S."/>
            <person name="Kosugi Y."/>
            <person name="Izuno A."/>
            <person name="Isagi Y."/>
            <person name="Lee S.L."/>
            <person name="Shimizu K.K."/>
        </authorList>
    </citation>
    <scope>NUCLEOTIDE SEQUENCE [LARGE SCALE GENOMIC DNA]</scope>
    <source>
        <strain evidence="2">214</strain>
    </source>
</reference>
<dbReference type="AlphaFoldDB" id="A0AAV5HYA1"/>
<keyword evidence="3" id="KW-1185">Reference proteome</keyword>
<comment type="caution">
    <text evidence="2">The sequence shown here is derived from an EMBL/GenBank/DDBJ whole genome shotgun (WGS) entry which is preliminary data.</text>
</comment>
<dbReference type="PANTHER" id="PTHR48258">
    <property type="entry name" value="DUF4218 DOMAIN-CONTAINING PROTEIN-RELATED"/>
    <property type="match status" value="1"/>
</dbReference>
<evidence type="ECO:0000259" key="1">
    <source>
        <dbReference type="Pfam" id="PF13952"/>
    </source>
</evidence>
<name>A0AAV5HYA1_9ROSI</name>
<feature type="domain" description="DUF4216" evidence="1">
    <location>
        <begin position="73"/>
        <end position="128"/>
    </location>
</feature>
<dbReference type="PANTHER" id="PTHR48258:SF15">
    <property type="entry name" value="OS02G0543900 PROTEIN"/>
    <property type="match status" value="1"/>
</dbReference>
<evidence type="ECO:0000313" key="2">
    <source>
        <dbReference type="EMBL" id="GKU90464.1"/>
    </source>
</evidence>
<gene>
    <name evidence="2" type="ORF">SLEP1_g4455</name>
</gene>
<accession>A0AAV5HYA1</accession>
<protein>
    <recommendedName>
        <fullName evidence="1">DUF4216 domain-containing protein</fullName>
    </recommendedName>
</protein>
<organism evidence="2 3">
    <name type="scientific">Rubroshorea leprosula</name>
    <dbReference type="NCBI Taxonomy" id="152421"/>
    <lineage>
        <taxon>Eukaryota</taxon>
        <taxon>Viridiplantae</taxon>
        <taxon>Streptophyta</taxon>
        <taxon>Embryophyta</taxon>
        <taxon>Tracheophyta</taxon>
        <taxon>Spermatophyta</taxon>
        <taxon>Magnoliopsida</taxon>
        <taxon>eudicotyledons</taxon>
        <taxon>Gunneridae</taxon>
        <taxon>Pentapetalae</taxon>
        <taxon>rosids</taxon>
        <taxon>malvids</taxon>
        <taxon>Malvales</taxon>
        <taxon>Dipterocarpaceae</taxon>
        <taxon>Rubroshorea</taxon>
    </lineage>
</organism>
<evidence type="ECO:0000313" key="3">
    <source>
        <dbReference type="Proteomes" id="UP001054252"/>
    </source>
</evidence>
<proteinExistence type="predicted"/>
<dbReference type="Proteomes" id="UP001054252">
    <property type="component" value="Unassembled WGS sequence"/>
</dbReference>
<sequence>MDQIKWLARGPKDRARRYTGYMVNGFRFHTRQRERSLLTQNSGVVVKVKTTSHDRRQIVEREINYYGTLTDIIELNHSGMYKVVLFRCDWVDINRGCKEDNLGFTLVNFSHLTQKGNNLLDDPFILAS</sequence>
<dbReference type="EMBL" id="BPVZ01000004">
    <property type="protein sequence ID" value="GKU90464.1"/>
    <property type="molecule type" value="Genomic_DNA"/>
</dbReference>
<dbReference type="InterPro" id="IPR025312">
    <property type="entry name" value="DUF4216"/>
</dbReference>